<dbReference type="InterPro" id="IPR055411">
    <property type="entry name" value="LRR_FXL15/At3g58940/PEG3-like"/>
</dbReference>
<dbReference type="PANTHER" id="PTHR31639:SF56">
    <property type="entry name" value="OS08G0461800 PROTEIN"/>
    <property type="match status" value="1"/>
</dbReference>
<proteinExistence type="predicted"/>
<feature type="transmembrane region" description="Helical" evidence="2">
    <location>
        <begin position="394"/>
        <end position="414"/>
    </location>
</feature>
<feature type="region of interest" description="Disordered" evidence="1">
    <location>
        <begin position="1"/>
        <end position="31"/>
    </location>
</feature>
<keyword evidence="2" id="KW-1133">Transmembrane helix</keyword>
<evidence type="ECO:0000313" key="4">
    <source>
        <dbReference type="EMBL" id="KAJ4794415.1"/>
    </source>
</evidence>
<keyword evidence="2" id="KW-0472">Membrane</keyword>
<organism evidence="4 5">
    <name type="scientific">Rhynchospora pubera</name>
    <dbReference type="NCBI Taxonomy" id="906938"/>
    <lineage>
        <taxon>Eukaryota</taxon>
        <taxon>Viridiplantae</taxon>
        <taxon>Streptophyta</taxon>
        <taxon>Embryophyta</taxon>
        <taxon>Tracheophyta</taxon>
        <taxon>Spermatophyta</taxon>
        <taxon>Magnoliopsida</taxon>
        <taxon>Liliopsida</taxon>
        <taxon>Poales</taxon>
        <taxon>Cyperaceae</taxon>
        <taxon>Cyperoideae</taxon>
        <taxon>Rhynchosporeae</taxon>
        <taxon>Rhynchospora</taxon>
    </lineage>
</organism>
<accession>A0AAV8FS76</accession>
<name>A0AAV8FS76_9POAL</name>
<sequence length="466" mass="52452">MKVAQQADRIGRDLNPEGLNPPPNQIAAPAGMEGDDRISRLPVEIIITILSRFSIKDAIRTSALARSWRHLWTLLPSLRLGPRLDPLGETYVELPAVAASSWIERIQHVVSSLQGPFLVFQLVHRFHSYQSALLQSLLDLLLQKGVLDALLLVNYNEQVRLHLPSFHSLKRLQLYGCHVVLPAGFLGFECLTTLALENVKITNEDLHFLIHKSNNLTTLKLDVASLGDPLSVTLSLPLVRHLIFQINASVENVSVTSAPCLEQAQIILTKPPYNRLQKVAWVTLGLLTSVIRVSSLNLDWNVLESMSLVTLPFNFTFPRLRCLKLYLHIPSMNKQIYDAFICLLSSMPFLEELEVQLVCYSMPSNKVATLMRELLVMKPDGLFCLDQTLKRVTISMNIFNIVMAGITVVQFFLLNAKVLELMKIQHCMHSDAQQSMIQELQEAKVTSPDAKVVIFNRKDNVTVNVK</sequence>
<evidence type="ECO:0000313" key="5">
    <source>
        <dbReference type="Proteomes" id="UP001140206"/>
    </source>
</evidence>
<keyword evidence="5" id="KW-1185">Reference proteome</keyword>
<dbReference type="InterPro" id="IPR001810">
    <property type="entry name" value="F-box_dom"/>
</dbReference>
<gene>
    <name evidence="4" type="ORF">LUZ62_045661</name>
</gene>
<dbReference type="SUPFAM" id="SSF52047">
    <property type="entry name" value="RNI-like"/>
    <property type="match status" value="1"/>
</dbReference>
<evidence type="ECO:0000256" key="2">
    <source>
        <dbReference type="SAM" id="Phobius"/>
    </source>
</evidence>
<evidence type="ECO:0000259" key="3">
    <source>
        <dbReference type="PROSITE" id="PS50181"/>
    </source>
</evidence>
<dbReference type="SUPFAM" id="SSF81383">
    <property type="entry name" value="F-box domain"/>
    <property type="match status" value="1"/>
</dbReference>
<evidence type="ECO:0000256" key="1">
    <source>
        <dbReference type="SAM" id="MobiDB-lite"/>
    </source>
</evidence>
<reference evidence="4" key="1">
    <citation type="submission" date="2022-08" db="EMBL/GenBank/DDBJ databases">
        <authorList>
            <person name="Marques A."/>
        </authorList>
    </citation>
    <scope>NUCLEOTIDE SEQUENCE</scope>
    <source>
        <strain evidence="4">RhyPub2mFocal</strain>
        <tissue evidence="4">Leaves</tissue>
    </source>
</reference>
<dbReference type="Proteomes" id="UP001140206">
    <property type="component" value="Chromosome 2"/>
</dbReference>
<dbReference type="Gene3D" id="3.80.10.10">
    <property type="entry name" value="Ribonuclease Inhibitor"/>
    <property type="match status" value="1"/>
</dbReference>
<keyword evidence="2" id="KW-0812">Transmembrane</keyword>
<comment type="caution">
    <text evidence="4">The sequence shown here is derived from an EMBL/GenBank/DDBJ whole genome shotgun (WGS) entry which is preliminary data.</text>
</comment>
<dbReference type="Pfam" id="PF00646">
    <property type="entry name" value="F-box"/>
    <property type="match status" value="1"/>
</dbReference>
<dbReference type="InterPro" id="IPR032675">
    <property type="entry name" value="LRR_dom_sf"/>
</dbReference>
<dbReference type="EMBL" id="JAMFTS010000002">
    <property type="protein sequence ID" value="KAJ4794415.1"/>
    <property type="molecule type" value="Genomic_DNA"/>
</dbReference>
<dbReference type="InterPro" id="IPR036047">
    <property type="entry name" value="F-box-like_dom_sf"/>
</dbReference>
<dbReference type="Pfam" id="PF24758">
    <property type="entry name" value="LRR_At5g56370"/>
    <property type="match status" value="1"/>
</dbReference>
<protein>
    <submittedName>
        <fullName evidence="4">F-box family protein</fullName>
    </submittedName>
</protein>
<feature type="domain" description="F-box" evidence="3">
    <location>
        <begin position="35"/>
        <end position="94"/>
    </location>
</feature>
<dbReference type="PROSITE" id="PS50181">
    <property type="entry name" value="FBOX"/>
    <property type="match status" value="1"/>
</dbReference>
<dbReference type="PANTHER" id="PTHR31639">
    <property type="entry name" value="F-BOX PROTEIN-LIKE"/>
    <property type="match status" value="1"/>
</dbReference>
<dbReference type="Gene3D" id="1.20.1280.50">
    <property type="match status" value="1"/>
</dbReference>
<dbReference type="AlphaFoldDB" id="A0AAV8FS76"/>